<reference evidence="2" key="1">
    <citation type="journal article" date="2020" name="Microbiol. Resour. Announc.">
        <title>Draft Genome Sequences of Thiorhodococcus mannitoliphagus and Thiorhodococcus minor, Purple Sulfur Photosynthetic Bacteria in the Gammaproteobacterial Family Chromatiaceae.</title>
        <authorList>
            <person name="Aviles F.A."/>
            <person name="Meyer T.E."/>
            <person name="Kyndt J.A."/>
        </authorList>
    </citation>
    <scope>NUCLEOTIDE SEQUENCE [LARGE SCALE GENOMIC DNA]</scope>
    <source>
        <strain evidence="2">DSM 18266</strain>
    </source>
</reference>
<dbReference type="RefSeq" id="WP_164651913.1">
    <property type="nucleotide sequence ID" value="NZ_JAAIJR010000003.1"/>
</dbReference>
<comment type="caution">
    <text evidence="1">The sequence shown here is derived from an EMBL/GenBank/DDBJ whole genome shotgun (WGS) entry which is preliminary data.</text>
</comment>
<proteinExistence type="predicted"/>
<dbReference type="Pfam" id="PF13551">
    <property type="entry name" value="HTH_29"/>
    <property type="match status" value="1"/>
</dbReference>
<feature type="non-terminal residue" evidence="1">
    <location>
        <position position="101"/>
    </location>
</feature>
<evidence type="ECO:0000313" key="2">
    <source>
        <dbReference type="Proteomes" id="UP000471640"/>
    </source>
</evidence>
<name>A0A6P1DTL6_9GAMM</name>
<sequence length="101" mass="10649">MPGTVELPLLPEEAITLGPRLAVVETPEALIFMNASGPLMSCAHGDAAAKRFIGAVVMAQGLAKGEDLADVLGVHRSTLFRNQKLYREGGLEAIRDGRGHG</sequence>
<dbReference type="EMBL" id="JAAIJR010000003">
    <property type="protein sequence ID" value="NEX19034.1"/>
    <property type="molecule type" value="Genomic_DNA"/>
</dbReference>
<dbReference type="Proteomes" id="UP000471640">
    <property type="component" value="Unassembled WGS sequence"/>
</dbReference>
<reference evidence="1 2" key="2">
    <citation type="submission" date="2020-02" db="EMBL/GenBank/DDBJ databases">
        <title>Genome sequences of Thiorhodococcus mannitoliphagus and Thiorhodococcus minor, purple sulfur photosynthetic bacteria in the gammaproteobacterial family, Chromatiaceae.</title>
        <authorList>
            <person name="Aviles F.A."/>
            <person name="Meyer T.E."/>
            <person name="Kyndt J.A."/>
        </authorList>
    </citation>
    <scope>NUCLEOTIDE SEQUENCE [LARGE SCALE GENOMIC DNA]</scope>
    <source>
        <strain evidence="1 2">DSM 18266</strain>
    </source>
</reference>
<dbReference type="AlphaFoldDB" id="A0A6P1DTL6"/>
<organism evidence="1 2">
    <name type="scientific">Thiorhodococcus mannitoliphagus</name>
    <dbReference type="NCBI Taxonomy" id="329406"/>
    <lineage>
        <taxon>Bacteria</taxon>
        <taxon>Pseudomonadati</taxon>
        <taxon>Pseudomonadota</taxon>
        <taxon>Gammaproteobacteria</taxon>
        <taxon>Chromatiales</taxon>
        <taxon>Chromatiaceae</taxon>
        <taxon>Thiorhodococcus</taxon>
    </lineage>
</organism>
<evidence type="ECO:0000313" key="1">
    <source>
        <dbReference type="EMBL" id="NEX19034.1"/>
    </source>
</evidence>
<keyword evidence="2" id="KW-1185">Reference proteome</keyword>
<gene>
    <name evidence="1" type="ORF">G3480_01665</name>
</gene>
<protein>
    <submittedName>
        <fullName evidence="1">Helix-turn-helix domain-containing protein</fullName>
    </submittedName>
</protein>
<accession>A0A6P1DTL6</accession>